<protein>
    <submittedName>
        <fullName evidence="7">SulP family inorganic anion transporter</fullName>
    </submittedName>
</protein>
<dbReference type="PANTHER" id="PTHR11814">
    <property type="entry name" value="SULFATE TRANSPORTER"/>
    <property type="match status" value="1"/>
</dbReference>
<feature type="transmembrane region" description="Helical" evidence="5">
    <location>
        <begin position="173"/>
        <end position="193"/>
    </location>
</feature>
<evidence type="ECO:0000259" key="6">
    <source>
        <dbReference type="Pfam" id="PF00916"/>
    </source>
</evidence>
<feature type="domain" description="SLC26A/SulP transporter" evidence="6">
    <location>
        <begin position="12"/>
        <end position="389"/>
    </location>
</feature>
<accession>A0A401UE12</accession>
<feature type="transmembrane region" description="Helical" evidence="5">
    <location>
        <begin position="205"/>
        <end position="227"/>
    </location>
</feature>
<organism evidence="7 8">
    <name type="scientific">Chryseotalea sanaruensis</name>
    <dbReference type="NCBI Taxonomy" id="2482724"/>
    <lineage>
        <taxon>Bacteria</taxon>
        <taxon>Pseudomonadati</taxon>
        <taxon>Bacteroidota</taxon>
        <taxon>Cytophagia</taxon>
        <taxon>Cytophagales</taxon>
        <taxon>Chryseotaleaceae</taxon>
        <taxon>Chryseotalea</taxon>
    </lineage>
</organism>
<dbReference type="OrthoDB" id="9769739at2"/>
<gene>
    <name evidence="7" type="ORF">SanaruYs_33440</name>
</gene>
<dbReference type="AlphaFoldDB" id="A0A401UE12"/>
<evidence type="ECO:0000256" key="1">
    <source>
        <dbReference type="ARBA" id="ARBA00004141"/>
    </source>
</evidence>
<feature type="transmembrane region" description="Helical" evidence="5">
    <location>
        <begin position="93"/>
        <end position="118"/>
    </location>
</feature>
<feature type="transmembrane region" description="Helical" evidence="5">
    <location>
        <begin position="266"/>
        <end position="287"/>
    </location>
</feature>
<feature type="transmembrane region" description="Helical" evidence="5">
    <location>
        <begin position="43"/>
        <end position="62"/>
    </location>
</feature>
<keyword evidence="3 5" id="KW-1133">Transmembrane helix</keyword>
<feature type="transmembrane region" description="Helical" evidence="5">
    <location>
        <begin position="20"/>
        <end position="36"/>
    </location>
</feature>
<name>A0A401UE12_9BACT</name>
<sequence length="525" mass="56578">MSTKKLNLFAHLKNDLPSGLVVYLVALPLCLGVALASTGRADLLFSGIIAGVVGGIAIGLLSGSALGVSGPAAGLVVIVLTAIETLGSFEAFLLAVFFAGLIQLIAGFLKAGIIGYYFPSSVIKGMLTAIGITLILKEIPHAFGYDEDFMGDESFFQKDGHNTFSELYYAVRYSSAGAIVISVVSLALLILFDRPFMKKIQLFKFLPGALFVVLIGILLNSLFGGIVPDLQMTGKHLVQLPVATNISEFFSFFKSPDFTAINNPDVYIVAVTLAIVASLETLLSVEATDKLDPLKRNTPTNRELKAQGVGNMVSGLLGGLPVTQVIVRSSANINSGGKTKMSTIIHGAILLLSALLIPRYLNLIPLASLAVILLMVGYKLAKPSLFKGMYALGWDQFIPFIVTVLAILGTDLLKGIGIGMVVAIYFILRKNYKNSYHYKTEKKQERETVTITLSEEVTFLNKGSIQLTLSHAPDNSELIIDGRMSRNIDYDVLEIIQDFKNFTAPEKNIKVLTLNIPEIVSVGGH</sequence>
<evidence type="ECO:0000256" key="2">
    <source>
        <dbReference type="ARBA" id="ARBA00022692"/>
    </source>
</evidence>
<evidence type="ECO:0000313" key="7">
    <source>
        <dbReference type="EMBL" id="GCC53102.1"/>
    </source>
</evidence>
<keyword evidence="8" id="KW-1185">Reference proteome</keyword>
<keyword evidence="2 5" id="KW-0812">Transmembrane</keyword>
<dbReference type="GO" id="GO:0055085">
    <property type="term" value="P:transmembrane transport"/>
    <property type="evidence" value="ECO:0007669"/>
    <property type="project" value="InterPro"/>
</dbReference>
<feature type="transmembrane region" description="Helical" evidence="5">
    <location>
        <begin position="401"/>
        <end position="428"/>
    </location>
</feature>
<comment type="subcellular location">
    <subcellularLocation>
        <location evidence="1">Membrane</location>
        <topology evidence="1">Multi-pass membrane protein</topology>
    </subcellularLocation>
</comment>
<evidence type="ECO:0000313" key="8">
    <source>
        <dbReference type="Proteomes" id="UP000288227"/>
    </source>
</evidence>
<comment type="caution">
    <text evidence="7">The sequence shown here is derived from an EMBL/GenBank/DDBJ whole genome shotgun (WGS) entry which is preliminary data.</text>
</comment>
<evidence type="ECO:0000256" key="4">
    <source>
        <dbReference type="ARBA" id="ARBA00023136"/>
    </source>
</evidence>
<dbReference type="InterPro" id="IPR011547">
    <property type="entry name" value="SLC26A/SulP_dom"/>
</dbReference>
<dbReference type="Pfam" id="PF00916">
    <property type="entry name" value="Sulfate_transp"/>
    <property type="match status" value="1"/>
</dbReference>
<reference evidence="7 8" key="1">
    <citation type="submission" date="2018-11" db="EMBL/GenBank/DDBJ databases">
        <title>Chryseotalea sanarue gen. nov., sp., nov., a member of the family Cytophagaceae, isolated from a brackish lake in Hamamatsu Japan.</title>
        <authorList>
            <person name="Maejima Y."/>
            <person name="Iino T."/>
            <person name="Muraguchi Y."/>
            <person name="Fukuda K."/>
            <person name="Ohkuma M."/>
            <person name="Moriuchi R."/>
            <person name="Dohra H."/>
            <person name="Kimbara K."/>
            <person name="Shintani M."/>
        </authorList>
    </citation>
    <scope>NUCLEOTIDE SEQUENCE [LARGE SCALE GENOMIC DNA]</scope>
    <source>
        <strain evidence="7 8">Ys</strain>
    </source>
</reference>
<evidence type="ECO:0000256" key="3">
    <source>
        <dbReference type="ARBA" id="ARBA00022989"/>
    </source>
</evidence>
<dbReference type="GO" id="GO:0016020">
    <property type="term" value="C:membrane"/>
    <property type="evidence" value="ECO:0007669"/>
    <property type="project" value="UniProtKB-SubCell"/>
</dbReference>
<dbReference type="InterPro" id="IPR001902">
    <property type="entry name" value="SLC26A/SulP_fam"/>
</dbReference>
<proteinExistence type="predicted"/>
<dbReference type="Proteomes" id="UP000288227">
    <property type="component" value="Unassembled WGS sequence"/>
</dbReference>
<dbReference type="RefSeq" id="WP_127123746.1">
    <property type="nucleotide sequence ID" value="NZ_BHXQ01000006.1"/>
</dbReference>
<evidence type="ECO:0000256" key="5">
    <source>
        <dbReference type="SAM" id="Phobius"/>
    </source>
</evidence>
<dbReference type="EMBL" id="BHXQ01000006">
    <property type="protein sequence ID" value="GCC53102.1"/>
    <property type="molecule type" value="Genomic_DNA"/>
</dbReference>
<feature type="transmembrane region" description="Helical" evidence="5">
    <location>
        <begin position="363"/>
        <end position="381"/>
    </location>
</feature>
<keyword evidence="4 5" id="KW-0472">Membrane</keyword>